<dbReference type="EMBL" id="CADEPM010000001">
    <property type="protein sequence ID" value="CAB3398736.1"/>
    <property type="molecule type" value="Genomic_DNA"/>
</dbReference>
<reference evidence="6 7" key="1">
    <citation type="submission" date="2020-04" db="EMBL/GenBank/DDBJ databases">
        <authorList>
            <person name="Laetsch R D."/>
            <person name="Stevens L."/>
            <person name="Kumar S."/>
            <person name="Blaxter L. M."/>
        </authorList>
    </citation>
    <scope>NUCLEOTIDE SEQUENCE [LARGE SCALE GENOMIC DNA]</scope>
</reference>
<name>A0A8S1EG65_9PELO</name>
<dbReference type="PANTHER" id="PTHR21700">
    <property type="entry name" value="TRANSTHYRETIN-LIKE FAMILY PROTEIN-RELATED"/>
    <property type="match status" value="1"/>
</dbReference>
<proteinExistence type="inferred from homology"/>
<dbReference type="Proteomes" id="UP000494206">
    <property type="component" value="Unassembled WGS sequence"/>
</dbReference>
<comment type="similarity">
    <text evidence="2">Belongs to the nematode transthyretin-like family.</text>
</comment>
<evidence type="ECO:0000256" key="1">
    <source>
        <dbReference type="ARBA" id="ARBA00004613"/>
    </source>
</evidence>
<dbReference type="PANTHER" id="PTHR21700:SF42">
    <property type="entry name" value="TRANSTHYRETIN-RELATED FAMILY DOMAIN-RELATED"/>
    <property type="match status" value="1"/>
</dbReference>
<comment type="subcellular location">
    <subcellularLocation>
        <location evidence="1">Secreted</location>
    </subcellularLocation>
</comment>
<gene>
    <name evidence="6" type="ORF">CBOVIS_LOCUS1977</name>
</gene>
<comment type="caution">
    <text evidence="6">The sequence shown here is derived from an EMBL/GenBank/DDBJ whole genome shotgun (WGS) entry which is preliminary data.</text>
</comment>
<keyword evidence="4 5" id="KW-0732">Signal</keyword>
<feature type="signal peptide" evidence="5">
    <location>
        <begin position="1"/>
        <end position="30"/>
    </location>
</feature>
<evidence type="ECO:0008006" key="8">
    <source>
        <dbReference type="Google" id="ProtNLM"/>
    </source>
</evidence>
<feature type="chain" id="PRO_5035892720" description="Transthyretin-like family protein" evidence="5">
    <location>
        <begin position="31"/>
        <end position="138"/>
    </location>
</feature>
<evidence type="ECO:0000313" key="6">
    <source>
        <dbReference type="EMBL" id="CAB3398736.1"/>
    </source>
</evidence>
<evidence type="ECO:0000256" key="2">
    <source>
        <dbReference type="ARBA" id="ARBA00010112"/>
    </source>
</evidence>
<protein>
    <recommendedName>
        <fullName evidence="8">Transthyretin-like family protein</fullName>
    </recommendedName>
</protein>
<evidence type="ECO:0000256" key="5">
    <source>
        <dbReference type="SAM" id="SignalP"/>
    </source>
</evidence>
<accession>A0A8S1EG65</accession>
<dbReference type="GO" id="GO:0005576">
    <property type="term" value="C:extracellular region"/>
    <property type="evidence" value="ECO:0007669"/>
    <property type="project" value="UniProtKB-SubCell"/>
</dbReference>
<evidence type="ECO:0000256" key="3">
    <source>
        <dbReference type="ARBA" id="ARBA00022525"/>
    </source>
</evidence>
<organism evidence="6 7">
    <name type="scientific">Caenorhabditis bovis</name>
    <dbReference type="NCBI Taxonomy" id="2654633"/>
    <lineage>
        <taxon>Eukaryota</taxon>
        <taxon>Metazoa</taxon>
        <taxon>Ecdysozoa</taxon>
        <taxon>Nematoda</taxon>
        <taxon>Chromadorea</taxon>
        <taxon>Rhabditida</taxon>
        <taxon>Rhabditina</taxon>
        <taxon>Rhabditomorpha</taxon>
        <taxon>Rhabditoidea</taxon>
        <taxon>Rhabditidae</taxon>
        <taxon>Peloderinae</taxon>
        <taxon>Caenorhabditis</taxon>
    </lineage>
</organism>
<dbReference type="Pfam" id="PF01060">
    <property type="entry name" value="TTR-52"/>
    <property type="match status" value="1"/>
</dbReference>
<dbReference type="GO" id="GO:0009986">
    <property type="term" value="C:cell surface"/>
    <property type="evidence" value="ECO:0007669"/>
    <property type="project" value="InterPro"/>
</dbReference>
<sequence length="138" mass="15554">MTSSVRVITKKMKLLLLVLAVAAMVPLARSTHSVRIRGRLLCYGKPLYSHLVHVYEHNFLFPDVQTVEALTDTQGYVDVSATGGESFIIESAPYLYVRHDCPGRCDTLQVVIPDYYVNRGHLPRRVFNFGDLEIANNC</sequence>
<dbReference type="AlphaFoldDB" id="A0A8S1EG65"/>
<evidence type="ECO:0000256" key="4">
    <source>
        <dbReference type="ARBA" id="ARBA00022729"/>
    </source>
</evidence>
<keyword evidence="7" id="KW-1185">Reference proteome</keyword>
<dbReference type="InterPro" id="IPR001534">
    <property type="entry name" value="Transthyretin-like"/>
</dbReference>
<evidence type="ECO:0000313" key="7">
    <source>
        <dbReference type="Proteomes" id="UP000494206"/>
    </source>
</evidence>
<keyword evidence="3" id="KW-0964">Secreted</keyword>
<dbReference type="Gene3D" id="2.60.40.3330">
    <property type="match status" value="1"/>
</dbReference>
<dbReference type="InterPro" id="IPR038479">
    <property type="entry name" value="Transthyretin-like_sf"/>
</dbReference>